<name>A0A7S1G984_9STRA</name>
<reference evidence="2" key="1">
    <citation type="submission" date="2021-01" db="EMBL/GenBank/DDBJ databases">
        <authorList>
            <person name="Corre E."/>
            <person name="Pelletier E."/>
            <person name="Niang G."/>
            <person name="Scheremetjew M."/>
            <person name="Finn R."/>
            <person name="Kale V."/>
            <person name="Holt S."/>
            <person name="Cochrane G."/>
            <person name="Meng A."/>
            <person name="Brown T."/>
            <person name="Cohen L."/>
        </authorList>
    </citation>
    <scope>NUCLEOTIDE SEQUENCE</scope>
    <source>
        <strain evidence="2">Ms1</strain>
    </source>
</reference>
<dbReference type="EMBL" id="HBFS01017601">
    <property type="protein sequence ID" value="CAD8918578.1"/>
    <property type="molecule type" value="Transcribed_RNA"/>
</dbReference>
<proteinExistence type="predicted"/>
<accession>A0A7S1G984</accession>
<dbReference type="AlphaFoldDB" id="A0A7S1G984"/>
<protein>
    <submittedName>
        <fullName evidence="2">Uncharacterized protein</fullName>
    </submittedName>
</protein>
<feature type="signal peptide" evidence="1">
    <location>
        <begin position="1"/>
        <end position="22"/>
    </location>
</feature>
<gene>
    <name evidence="2" type="ORF">BSP0115_LOCUS11840</name>
</gene>
<sequence>MQPPALLAVAVLVLGAATLAGATPVNNCTFVSGPTVSITLVNDCGSSAKIRTCASKFTQCVGYNSQPNHFQDCPARVPNGATVDLMLDHTRGYIVIDCPNWWGPTIDNWWTVEPKGGKWPASFTIPKPKPSARE</sequence>
<evidence type="ECO:0000313" key="2">
    <source>
        <dbReference type="EMBL" id="CAD8918578.1"/>
    </source>
</evidence>
<evidence type="ECO:0000256" key="1">
    <source>
        <dbReference type="SAM" id="SignalP"/>
    </source>
</evidence>
<feature type="chain" id="PRO_5030940419" evidence="1">
    <location>
        <begin position="23"/>
        <end position="134"/>
    </location>
</feature>
<organism evidence="2">
    <name type="scientific">Bicosoecida sp. CB-2014</name>
    <dbReference type="NCBI Taxonomy" id="1486930"/>
    <lineage>
        <taxon>Eukaryota</taxon>
        <taxon>Sar</taxon>
        <taxon>Stramenopiles</taxon>
        <taxon>Bigyra</taxon>
        <taxon>Opalozoa</taxon>
        <taxon>Bicosoecida</taxon>
    </lineage>
</organism>
<keyword evidence="1" id="KW-0732">Signal</keyword>